<comment type="caution">
    <text evidence="2">The sequence shown here is derived from an EMBL/GenBank/DDBJ whole genome shotgun (WGS) entry which is preliminary data.</text>
</comment>
<dbReference type="InterPro" id="IPR001810">
    <property type="entry name" value="F-box_dom"/>
</dbReference>
<dbReference type="EMBL" id="VYYT01000287">
    <property type="protein sequence ID" value="KAK2747718.1"/>
    <property type="molecule type" value="Genomic_DNA"/>
</dbReference>
<sequence length="434" mass="50119">MPIVPIEKPFASKRKGVAPGFSSWEIALDENIRRSWVLQLPDELLLEIMHATAIDDLYMLRQVSSSFWRLYQGREFDKFCRQCKQPSAGSEGFRHDKKTVTRARRNAFCGPCSEVLESGKHKARLAKLREKIFCPSCKGQHSRWQFSPAQHSSPDATRKCIISNGFIRLCRHRTVSLKSIKTLCFYPNGRTRLENLGNYTIERCHECHSQAFHSGWDGRRSELAPPSLRVVTNYWKPQHSVRLSLSWAVPLFRISEDALVTMADIQRALEEVEFKYGVTTCPHFNFNDGQLLRMLDSLVCICFDNDNHLWSHEMHNSEDIKQIQTSCRKDAMIKRRPYGNQFESELRGSCNHSMRCGLCGTAYLLTRNGGHVFLHRDTNADVTVYEGKTHWWSQLVSVLETSSHLKGCDGETRHLIWCDEKSCRNGEHWNTSFM</sequence>
<accession>A0AAD9Y754</accession>
<dbReference type="PROSITE" id="PS50181">
    <property type="entry name" value="FBOX"/>
    <property type="match status" value="1"/>
</dbReference>
<gene>
    <name evidence="2" type="ORF">CKAH01_18142</name>
</gene>
<keyword evidence="3" id="KW-1185">Reference proteome</keyword>
<organism evidence="2 3">
    <name type="scientific">Colletotrichum kahawae</name>
    <name type="common">Coffee berry disease fungus</name>
    <dbReference type="NCBI Taxonomy" id="34407"/>
    <lineage>
        <taxon>Eukaryota</taxon>
        <taxon>Fungi</taxon>
        <taxon>Dikarya</taxon>
        <taxon>Ascomycota</taxon>
        <taxon>Pezizomycotina</taxon>
        <taxon>Sordariomycetes</taxon>
        <taxon>Hypocreomycetidae</taxon>
        <taxon>Glomerellales</taxon>
        <taxon>Glomerellaceae</taxon>
        <taxon>Colletotrichum</taxon>
        <taxon>Colletotrichum gloeosporioides species complex</taxon>
    </lineage>
</organism>
<feature type="domain" description="F-box" evidence="1">
    <location>
        <begin position="34"/>
        <end position="79"/>
    </location>
</feature>
<name>A0AAD9Y754_COLKA</name>
<evidence type="ECO:0000313" key="3">
    <source>
        <dbReference type="Proteomes" id="UP001281614"/>
    </source>
</evidence>
<dbReference type="SUPFAM" id="SSF81383">
    <property type="entry name" value="F-box domain"/>
    <property type="match status" value="1"/>
</dbReference>
<evidence type="ECO:0000313" key="2">
    <source>
        <dbReference type="EMBL" id="KAK2747718.1"/>
    </source>
</evidence>
<evidence type="ECO:0000259" key="1">
    <source>
        <dbReference type="PROSITE" id="PS50181"/>
    </source>
</evidence>
<reference evidence="2" key="1">
    <citation type="submission" date="2023-02" db="EMBL/GenBank/DDBJ databases">
        <title>Colletotrichum kahawae CIFC_Que2 genome sequencing and assembly.</title>
        <authorList>
            <person name="Baroncelli R."/>
        </authorList>
    </citation>
    <scope>NUCLEOTIDE SEQUENCE</scope>
    <source>
        <strain evidence="2">CIFC_Que2</strain>
    </source>
</reference>
<dbReference type="InterPro" id="IPR036047">
    <property type="entry name" value="F-box-like_dom_sf"/>
</dbReference>
<dbReference type="AlphaFoldDB" id="A0AAD9Y754"/>
<proteinExistence type="predicted"/>
<dbReference type="Proteomes" id="UP001281614">
    <property type="component" value="Unassembled WGS sequence"/>
</dbReference>
<protein>
    <recommendedName>
        <fullName evidence="1">F-box domain-containing protein</fullName>
    </recommendedName>
</protein>